<dbReference type="InterPro" id="IPR015867">
    <property type="entry name" value="N-reg_PII/ATP_PRibTrfase_C"/>
</dbReference>
<feature type="domain" description="DUF2179" evidence="7">
    <location>
        <begin position="229"/>
        <end position="282"/>
    </location>
</feature>
<evidence type="ECO:0000256" key="4">
    <source>
        <dbReference type="ARBA" id="ARBA00022989"/>
    </source>
</evidence>
<reference evidence="8 9" key="1">
    <citation type="submission" date="2020-07" db="EMBL/GenBank/DDBJ databases">
        <title>Organ Donor 1.</title>
        <authorList>
            <person name="Marsh A.J."/>
            <person name="Azcarate-Peril M.A."/>
        </authorList>
    </citation>
    <scope>NUCLEOTIDE SEQUENCE [LARGE SCALE GENOMIC DNA]</scope>
    <source>
        <strain evidence="8 9">AMC0717</strain>
    </source>
</reference>
<protein>
    <submittedName>
        <fullName evidence="8">YitT family protein</fullName>
    </submittedName>
</protein>
<feature type="transmembrane region" description="Helical" evidence="6">
    <location>
        <begin position="51"/>
        <end position="76"/>
    </location>
</feature>
<evidence type="ECO:0000256" key="5">
    <source>
        <dbReference type="ARBA" id="ARBA00023136"/>
    </source>
</evidence>
<accession>A0A1I5QF37</accession>
<comment type="subcellular location">
    <subcellularLocation>
        <location evidence="1">Cell membrane</location>
        <topology evidence="1">Multi-pass membrane protein</topology>
    </subcellularLocation>
</comment>
<dbReference type="GO" id="GO:0005886">
    <property type="term" value="C:plasma membrane"/>
    <property type="evidence" value="ECO:0007669"/>
    <property type="project" value="UniProtKB-SubCell"/>
</dbReference>
<dbReference type="PIRSF" id="PIRSF006483">
    <property type="entry name" value="Membrane_protein_YitT"/>
    <property type="match status" value="1"/>
</dbReference>
<evidence type="ECO:0000256" key="3">
    <source>
        <dbReference type="ARBA" id="ARBA00022692"/>
    </source>
</evidence>
<dbReference type="Gene3D" id="3.30.70.120">
    <property type="match status" value="1"/>
</dbReference>
<keyword evidence="3 6" id="KW-0812">Transmembrane</keyword>
<dbReference type="InterPro" id="IPR051461">
    <property type="entry name" value="UPF0750_membrane"/>
</dbReference>
<comment type="caution">
    <text evidence="8">The sequence shown here is derived from an EMBL/GenBank/DDBJ whole genome shotgun (WGS) entry which is preliminary data.</text>
</comment>
<dbReference type="CDD" id="cd16380">
    <property type="entry name" value="YitT_C"/>
    <property type="match status" value="1"/>
</dbReference>
<proteinExistence type="predicted"/>
<evidence type="ECO:0000259" key="7">
    <source>
        <dbReference type="Pfam" id="PF10035"/>
    </source>
</evidence>
<feature type="transmembrane region" description="Helical" evidence="6">
    <location>
        <begin position="180"/>
        <end position="199"/>
    </location>
</feature>
<dbReference type="RefSeq" id="WP_052237270.1">
    <property type="nucleotide sequence ID" value="NZ_CABJAI010000011.1"/>
</dbReference>
<feature type="transmembrane region" description="Helical" evidence="6">
    <location>
        <begin position="14"/>
        <end position="36"/>
    </location>
</feature>
<evidence type="ECO:0000313" key="9">
    <source>
        <dbReference type="Proteomes" id="UP000586254"/>
    </source>
</evidence>
<organism evidence="8 9">
    <name type="scientific">Eubacterium callanderi</name>
    <dbReference type="NCBI Taxonomy" id="53442"/>
    <lineage>
        <taxon>Bacteria</taxon>
        <taxon>Bacillati</taxon>
        <taxon>Bacillota</taxon>
        <taxon>Clostridia</taxon>
        <taxon>Eubacteriales</taxon>
        <taxon>Eubacteriaceae</taxon>
        <taxon>Eubacterium</taxon>
    </lineage>
</organism>
<dbReference type="PANTHER" id="PTHR33545">
    <property type="entry name" value="UPF0750 MEMBRANE PROTEIN YITT-RELATED"/>
    <property type="match status" value="1"/>
</dbReference>
<sequence>MENKIKDNKVARTIFEYVGILFGTFMTALAANMFMIPNKLAPGGFSGLATVLYYVTGLPVGTVTFVFSVATQLISLKVLGKSVGLKSFVCTLAYGVLVDVMAGVIPPFSDDVLLASIFAGVLYGVGMGVLYRMGGSGGGTDLLARMLHKVTKRLTLSTWIMCIDFCVVLFAGIAFKNISIMLYSIIVLFLYTQVMDFVIAGNNYAKAANIVSDKSPEICERIRTDLNKSATIFHAYGAYSGQSKDVVYCIVYRNQIAKLKSIIYEIDPNAFVTLADTQEVLGAGFKNFNGE</sequence>
<feature type="transmembrane region" description="Helical" evidence="6">
    <location>
        <begin position="112"/>
        <end position="133"/>
    </location>
</feature>
<evidence type="ECO:0000256" key="2">
    <source>
        <dbReference type="ARBA" id="ARBA00022475"/>
    </source>
</evidence>
<dbReference type="EMBL" id="JACCKS010000012">
    <property type="protein sequence ID" value="NZA38726.1"/>
    <property type="molecule type" value="Genomic_DNA"/>
</dbReference>
<evidence type="ECO:0000313" key="8">
    <source>
        <dbReference type="EMBL" id="NZA38726.1"/>
    </source>
</evidence>
<feature type="transmembrane region" description="Helical" evidence="6">
    <location>
        <begin position="154"/>
        <end position="174"/>
    </location>
</feature>
<evidence type="ECO:0000256" key="6">
    <source>
        <dbReference type="SAM" id="Phobius"/>
    </source>
</evidence>
<dbReference type="Proteomes" id="UP000586254">
    <property type="component" value="Unassembled WGS sequence"/>
</dbReference>
<keyword evidence="5 6" id="KW-0472">Membrane</keyword>
<evidence type="ECO:0000256" key="1">
    <source>
        <dbReference type="ARBA" id="ARBA00004651"/>
    </source>
</evidence>
<dbReference type="Pfam" id="PF02588">
    <property type="entry name" value="YitT_membrane"/>
    <property type="match status" value="1"/>
</dbReference>
<gene>
    <name evidence="8" type="ORF">H0N91_11445</name>
</gene>
<dbReference type="InterPro" id="IPR003740">
    <property type="entry name" value="YitT"/>
</dbReference>
<keyword evidence="2" id="KW-1003">Cell membrane</keyword>
<dbReference type="Pfam" id="PF10035">
    <property type="entry name" value="DUF2179"/>
    <property type="match status" value="1"/>
</dbReference>
<feature type="transmembrane region" description="Helical" evidence="6">
    <location>
        <begin position="88"/>
        <end position="106"/>
    </location>
</feature>
<keyword evidence="4 6" id="KW-1133">Transmembrane helix</keyword>
<dbReference type="PANTHER" id="PTHR33545:SF5">
    <property type="entry name" value="UPF0750 MEMBRANE PROTEIN YITT"/>
    <property type="match status" value="1"/>
</dbReference>
<dbReference type="AlphaFoldDB" id="A0A1I5QF37"/>
<dbReference type="InterPro" id="IPR019264">
    <property type="entry name" value="DUF2179"/>
</dbReference>
<name>A0A1I5QF37_9FIRM</name>